<organism evidence="1 2">
    <name type="scientific">Funneliformis mosseae</name>
    <name type="common">Endomycorrhizal fungus</name>
    <name type="synonym">Glomus mosseae</name>
    <dbReference type="NCBI Taxonomy" id="27381"/>
    <lineage>
        <taxon>Eukaryota</taxon>
        <taxon>Fungi</taxon>
        <taxon>Fungi incertae sedis</taxon>
        <taxon>Mucoromycota</taxon>
        <taxon>Glomeromycotina</taxon>
        <taxon>Glomeromycetes</taxon>
        <taxon>Glomerales</taxon>
        <taxon>Glomeraceae</taxon>
        <taxon>Funneliformis</taxon>
    </lineage>
</organism>
<accession>A0A9N9CYV4</accession>
<protein>
    <submittedName>
        <fullName evidence="1">8920_t:CDS:1</fullName>
    </submittedName>
</protein>
<evidence type="ECO:0000313" key="2">
    <source>
        <dbReference type="Proteomes" id="UP000789375"/>
    </source>
</evidence>
<dbReference type="EMBL" id="CAJVPP010003044">
    <property type="protein sequence ID" value="CAG8619069.1"/>
    <property type="molecule type" value="Genomic_DNA"/>
</dbReference>
<keyword evidence="2" id="KW-1185">Reference proteome</keyword>
<comment type="caution">
    <text evidence="1">The sequence shown here is derived from an EMBL/GenBank/DDBJ whole genome shotgun (WGS) entry which is preliminary data.</text>
</comment>
<name>A0A9N9CYV4_FUNMO</name>
<sequence length="44" mass="5067">MSLILITEYIQIDKNNILTAKVIISEFTFHQNDLDSPIEIDSTE</sequence>
<reference evidence="1" key="1">
    <citation type="submission" date="2021-06" db="EMBL/GenBank/DDBJ databases">
        <authorList>
            <person name="Kallberg Y."/>
            <person name="Tangrot J."/>
            <person name="Rosling A."/>
        </authorList>
    </citation>
    <scope>NUCLEOTIDE SEQUENCE</scope>
    <source>
        <strain evidence="1">87-6 pot B 2015</strain>
    </source>
</reference>
<gene>
    <name evidence="1" type="ORF">FMOSSE_LOCUS9878</name>
</gene>
<dbReference type="AlphaFoldDB" id="A0A9N9CYV4"/>
<proteinExistence type="predicted"/>
<evidence type="ECO:0000313" key="1">
    <source>
        <dbReference type="EMBL" id="CAG8619069.1"/>
    </source>
</evidence>
<dbReference type="Proteomes" id="UP000789375">
    <property type="component" value="Unassembled WGS sequence"/>
</dbReference>